<reference evidence="1" key="1">
    <citation type="journal article" date="2013" name="Genome Announc.">
        <title>Draft Genome Sequence of Loktanella cinnabarina LL-001T, Isolated from Deep-Sea Floor Sediment.</title>
        <authorList>
            <person name="Nishi S."/>
            <person name="Tsubouchi T."/>
            <person name="Takaki Y."/>
            <person name="Koyanagi R."/>
            <person name="Satoh N."/>
            <person name="Maruyama T."/>
            <person name="Hatada Y."/>
        </authorList>
    </citation>
    <scope>NUCLEOTIDE SEQUENCE [LARGE SCALE GENOMIC DNA]</scope>
    <source>
        <strain evidence="1">LL-001</strain>
    </source>
</reference>
<accession>U3ARJ5</accession>
<dbReference type="EMBL" id="BATB01000080">
    <property type="protein sequence ID" value="GAD57348.1"/>
    <property type="molecule type" value="Genomic_DNA"/>
</dbReference>
<name>U3ARJ5_9RHOB</name>
<protein>
    <submittedName>
        <fullName evidence="1">Uncharacterized protein</fullName>
    </submittedName>
</protein>
<dbReference type="RefSeq" id="WP_021695446.1">
    <property type="nucleotide sequence ID" value="NZ_BATB01000080.1"/>
</dbReference>
<organism evidence="1 2">
    <name type="scientific">Limimaricola cinnabarinus LL-001</name>
    <dbReference type="NCBI Taxonomy" id="1337093"/>
    <lineage>
        <taxon>Bacteria</taxon>
        <taxon>Pseudomonadati</taxon>
        <taxon>Pseudomonadota</taxon>
        <taxon>Alphaproteobacteria</taxon>
        <taxon>Rhodobacterales</taxon>
        <taxon>Paracoccaceae</taxon>
        <taxon>Limimaricola</taxon>
    </lineage>
</organism>
<dbReference type="AlphaFoldDB" id="U3ARJ5"/>
<keyword evidence="2" id="KW-1185">Reference proteome</keyword>
<sequence>MGLFKRVITYWAETGAFKRKVAEAVAWAAIQPILVQAYVSIDRFL</sequence>
<evidence type="ECO:0000313" key="2">
    <source>
        <dbReference type="Proteomes" id="UP000016566"/>
    </source>
</evidence>
<proteinExistence type="predicted"/>
<dbReference type="Proteomes" id="UP000016566">
    <property type="component" value="Unassembled WGS sequence"/>
</dbReference>
<comment type="caution">
    <text evidence="1">The sequence shown here is derived from an EMBL/GenBank/DDBJ whole genome shotgun (WGS) entry which is preliminary data.</text>
</comment>
<gene>
    <name evidence="1" type="ORF">MBELCI_3400</name>
</gene>
<evidence type="ECO:0000313" key="1">
    <source>
        <dbReference type="EMBL" id="GAD57348.1"/>
    </source>
</evidence>